<proteinExistence type="predicted"/>
<evidence type="ECO:0000256" key="1">
    <source>
        <dbReference type="SAM" id="Phobius"/>
    </source>
</evidence>
<feature type="transmembrane region" description="Helical" evidence="1">
    <location>
        <begin position="177"/>
        <end position="197"/>
    </location>
</feature>
<protein>
    <submittedName>
        <fullName evidence="2">Uncharacterized protein</fullName>
    </submittedName>
</protein>
<keyword evidence="1" id="KW-0472">Membrane</keyword>
<evidence type="ECO:0000313" key="2">
    <source>
        <dbReference type="EMBL" id="ERT04130.1"/>
    </source>
</evidence>
<keyword evidence="3" id="KW-1185">Reference proteome</keyword>
<name>U7QAR4_9CYAN</name>
<dbReference type="EMBL" id="AUZM01000119">
    <property type="protein sequence ID" value="ERT04130.1"/>
    <property type="molecule type" value="Genomic_DNA"/>
</dbReference>
<keyword evidence="1" id="KW-0812">Transmembrane</keyword>
<organism evidence="2 3">
    <name type="scientific">Lyngbya aestuarii BL J</name>
    <dbReference type="NCBI Taxonomy" id="1348334"/>
    <lineage>
        <taxon>Bacteria</taxon>
        <taxon>Bacillati</taxon>
        <taxon>Cyanobacteriota</taxon>
        <taxon>Cyanophyceae</taxon>
        <taxon>Oscillatoriophycideae</taxon>
        <taxon>Oscillatoriales</taxon>
        <taxon>Microcoleaceae</taxon>
        <taxon>Lyngbya</taxon>
    </lineage>
</organism>
<comment type="caution">
    <text evidence="2">The sequence shown here is derived from an EMBL/GenBank/DDBJ whole genome shotgun (WGS) entry which is preliminary data.</text>
</comment>
<gene>
    <name evidence="2" type="ORF">M595_5923</name>
</gene>
<evidence type="ECO:0000313" key="3">
    <source>
        <dbReference type="Proteomes" id="UP000017127"/>
    </source>
</evidence>
<accession>U7QAR4</accession>
<dbReference type="Proteomes" id="UP000017127">
    <property type="component" value="Unassembled WGS sequence"/>
</dbReference>
<reference evidence="2 3" key="1">
    <citation type="journal article" date="2013" name="Front. Microbiol.">
        <title>Comparative genomic analyses of the cyanobacterium, Lyngbya aestuarii BL J, a powerful hydrogen producer.</title>
        <authorList>
            <person name="Kothari A."/>
            <person name="Vaughn M."/>
            <person name="Garcia-Pichel F."/>
        </authorList>
    </citation>
    <scope>NUCLEOTIDE SEQUENCE [LARGE SCALE GENOMIC DNA]</scope>
    <source>
        <strain evidence="2 3">BL J</strain>
    </source>
</reference>
<keyword evidence="1" id="KW-1133">Transmembrane helix</keyword>
<sequence length="363" mass="43445">MYSSLGFILSGFITQTGFDNYENFKNFIVENKDLLNFPIVSTVLALYLVNKASTDRANKKERRETSILFVNAINSQVDSLNFIQIYFSWEHLKENQKYIDFYLERFKKNEYFITAFNKIGIYDEFAIDLISRYFVKFEETLTYIERLFIELNFDLKEKSLEEEEKNKYIPQYRLTFIYPKISITITLIFAALCIYFLDKNYKKEDINKVNKRFLDEFQKYLQPLREDFQFTHICKINQIVASALVQDLKYVREKYKKISRDAYITNPINEEPIYIIQILFNDILISQILSDNLILQERYRIATHNCTIVTFGRSEIEARQHGESLLKSYIDNYISETQDVDEQKFQKIIQYSERKIDIISPWG</sequence>
<dbReference type="AlphaFoldDB" id="U7QAR4"/>